<dbReference type="Pfam" id="PF11307">
    <property type="entry name" value="DUF3109"/>
    <property type="match status" value="1"/>
</dbReference>
<comment type="similarity">
    <text evidence="1">Belongs to the Rv0495c family.</text>
</comment>
<dbReference type="EMBL" id="JBHLYQ010000179">
    <property type="protein sequence ID" value="MFC0082890.1"/>
    <property type="molecule type" value="Genomic_DNA"/>
</dbReference>
<feature type="compositionally biased region" description="Low complexity" evidence="2">
    <location>
        <begin position="1"/>
        <end position="13"/>
    </location>
</feature>
<accession>A0ABV6C5B6</accession>
<sequence length="263" mass="28667">MSPTTGSPTTGIPTTGGPGSGGTSGVREWLGVEDPAERRTWLFDVAFLLSGWHCLFGCGCQGVLTAPTPERGEGCCSYGAHLSDRHDAARVEAAAAEIPTALWQHHRQAWRHGRLQVLRRAPGGGSMTRQVAGACIFLNRPGFPGGSGCALHLSALARGVAPRTTKPEVCWQLPLRREDLRHEDGSVTTLIRRWERRDWGEGGAAFAWWCTEAPEALGGRTPLYRALAEDLQAMVGPEIYRRLADALDARIRRRPRRRSLSAT</sequence>
<dbReference type="RefSeq" id="WP_377790576.1">
    <property type="nucleotide sequence ID" value="NZ_JBHLYQ010000179.1"/>
</dbReference>
<dbReference type="InterPro" id="IPR021458">
    <property type="entry name" value="Rv0495c"/>
</dbReference>
<gene>
    <name evidence="3" type="ORF">ACFFRE_12190</name>
</gene>
<reference evidence="3 4" key="1">
    <citation type="submission" date="2024-09" db="EMBL/GenBank/DDBJ databases">
        <authorList>
            <person name="Sun Q."/>
            <person name="Mori K."/>
        </authorList>
    </citation>
    <scope>NUCLEOTIDE SEQUENCE [LARGE SCALE GENOMIC DNA]</scope>
    <source>
        <strain evidence="3 4">JCM 15389</strain>
    </source>
</reference>
<evidence type="ECO:0000313" key="3">
    <source>
        <dbReference type="EMBL" id="MFC0082890.1"/>
    </source>
</evidence>
<protein>
    <recommendedName>
        <fullName evidence="5">DUF3109 family protein</fullName>
    </recommendedName>
</protein>
<name>A0ABV6C5B6_9ACTN</name>
<evidence type="ECO:0000256" key="1">
    <source>
        <dbReference type="ARBA" id="ARBA00093770"/>
    </source>
</evidence>
<feature type="compositionally biased region" description="Gly residues" evidence="2">
    <location>
        <begin position="14"/>
        <end position="24"/>
    </location>
</feature>
<feature type="region of interest" description="Disordered" evidence="2">
    <location>
        <begin position="1"/>
        <end position="27"/>
    </location>
</feature>
<proteinExistence type="inferred from homology"/>
<organism evidence="3 4">
    <name type="scientific">Aciditerrimonas ferrireducens</name>
    <dbReference type="NCBI Taxonomy" id="667306"/>
    <lineage>
        <taxon>Bacteria</taxon>
        <taxon>Bacillati</taxon>
        <taxon>Actinomycetota</taxon>
        <taxon>Acidimicrobiia</taxon>
        <taxon>Acidimicrobiales</taxon>
        <taxon>Acidimicrobiaceae</taxon>
        <taxon>Aciditerrimonas</taxon>
    </lineage>
</organism>
<evidence type="ECO:0008006" key="5">
    <source>
        <dbReference type="Google" id="ProtNLM"/>
    </source>
</evidence>
<comment type="caution">
    <text evidence="3">The sequence shown here is derived from an EMBL/GenBank/DDBJ whole genome shotgun (WGS) entry which is preliminary data.</text>
</comment>
<evidence type="ECO:0000256" key="2">
    <source>
        <dbReference type="SAM" id="MobiDB-lite"/>
    </source>
</evidence>
<dbReference type="Proteomes" id="UP001589788">
    <property type="component" value="Unassembled WGS sequence"/>
</dbReference>
<evidence type="ECO:0000313" key="4">
    <source>
        <dbReference type="Proteomes" id="UP001589788"/>
    </source>
</evidence>
<keyword evidence="4" id="KW-1185">Reference proteome</keyword>